<evidence type="ECO:0000313" key="2">
    <source>
        <dbReference type="Proteomes" id="UP001243330"/>
    </source>
</evidence>
<proteinExistence type="predicted"/>
<dbReference type="AlphaFoldDB" id="A0AAD9EDG5"/>
<gene>
    <name evidence="1" type="ORF">CCHR01_13099</name>
</gene>
<reference evidence="1" key="1">
    <citation type="submission" date="2023-01" db="EMBL/GenBank/DDBJ databases">
        <title>Colletotrichum chrysophilum M932 genome sequence.</title>
        <authorList>
            <person name="Baroncelli R."/>
        </authorList>
    </citation>
    <scope>NUCLEOTIDE SEQUENCE</scope>
    <source>
        <strain evidence="1">M932</strain>
    </source>
</reference>
<keyword evidence="2" id="KW-1185">Reference proteome</keyword>
<accession>A0AAD9EDG5</accession>
<dbReference type="Proteomes" id="UP001243330">
    <property type="component" value="Unassembled WGS sequence"/>
</dbReference>
<name>A0AAD9EDG5_9PEZI</name>
<comment type="caution">
    <text evidence="1">The sequence shown here is derived from an EMBL/GenBank/DDBJ whole genome shotgun (WGS) entry which is preliminary data.</text>
</comment>
<sequence length="137" mass="15087">MTGDDQQGVDWSFLEDRAEAAIQRLIETTSVTRAGRRSQPVAVVPVGDEFEGLPFNAKDRVDRNETRATRLKEWQNSHKRDGVVRMMEDKAHMSSVVRSYPGTETALNDASRASRVAAMVPAAVTTTTAMRPRAPSG</sequence>
<organism evidence="1 2">
    <name type="scientific">Colletotrichum chrysophilum</name>
    <dbReference type="NCBI Taxonomy" id="1836956"/>
    <lineage>
        <taxon>Eukaryota</taxon>
        <taxon>Fungi</taxon>
        <taxon>Dikarya</taxon>
        <taxon>Ascomycota</taxon>
        <taxon>Pezizomycotina</taxon>
        <taxon>Sordariomycetes</taxon>
        <taxon>Hypocreomycetidae</taxon>
        <taxon>Glomerellales</taxon>
        <taxon>Glomerellaceae</taxon>
        <taxon>Colletotrichum</taxon>
        <taxon>Colletotrichum gloeosporioides species complex</taxon>
    </lineage>
</organism>
<protein>
    <submittedName>
        <fullName evidence="1">Uncharacterized protein</fullName>
    </submittedName>
</protein>
<dbReference type="EMBL" id="JAQOWY010000319">
    <property type="protein sequence ID" value="KAK1844248.1"/>
    <property type="molecule type" value="Genomic_DNA"/>
</dbReference>
<evidence type="ECO:0000313" key="1">
    <source>
        <dbReference type="EMBL" id="KAK1844248.1"/>
    </source>
</evidence>